<dbReference type="EMBL" id="LT160033">
    <property type="protein sequence ID" value="CXI89467.1"/>
    <property type="molecule type" value="Genomic_DNA"/>
</dbReference>
<dbReference type="GO" id="GO:0005930">
    <property type="term" value="C:axoneme"/>
    <property type="evidence" value="ECO:0007669"/>
    <property type="project" value="TreeGrafter"/>
</dbReference>
<dbReference type="InterPro" id="IPR033305">
    <property type="entry name" value="Hydin-like"/>
</dbReference>
<dbReference type="Gene3D" id="2.60.40.10">
    <property type="entry name" value="Immunoglobulins"/>
    <property type="match status" value="6"/>
</dbReference>
<feature type="compositionally biased region" description="Basic residues" evidence="2">
    <location>
        <begin position="5619"/>
        <end position="5633"/>
    </location>
</feature>
<evidence type="ECO:0000313" key="4">
    <source>
        <dbReference type="Proteomes" id="UP000069549"/>
    </source>
</evidence>
<protein>
    <submittedName>
        <fullName evidence="3">Uncharacterized protein</fullName>
    </submittedName>
</protein>
<dbReference type="InterPro" id="IPR013783">
    <property type="entry name" value="Ig-like_fold"/>
</dbReference>
<name>A0A113SHR2_PLABE</name>
<feature type="compositionally biased region" description="Basic and acidic residues" evidence="2">
    <location>
        <begin position="2034"/>
        <end position="2047"/>
    </location>
</feature>
<dbReference type="Proteomes" id="UP000069549">
    <property type="component" value="Chromosome 13"/>
</dbReference>
<feature type="coiled-coil region" evidence="1">
    <location>
        <begin position="4449"/>
        <end position="4497"/>
    </location>
</feature>
<proteinExistence type="predicted"/>
<organism evidence="3 4">
    <name type="scientific">Plasmodium berghei</name>
    <dbReference type="NCBI Taxonomy" id="5821"/>
    <lineage>
        <taxon>Eukaryota</taxon>
        <taxon>Sar</taxon>
        <taxon>Alveolata</taxon>
        <taxon>Apicomplexa</taxon>
        <taxon>Aconoidasida</taxon>
        <taxon>Haemosporida</taxon>
        <taxon>Plasmodiidae</taxon>
        <taxon>Plasmodium</taxon>
        <taxon>Plasmodium (Vinckeia)</taxon>
    </lineage>
</organism>
<gene>
    <name evidence="3" type="ORF">PBK173_000368600</name>
</gene>
<dbReference type="PANTHER" id="PTHR23053">
    <property type="entry name" value="DLEC1 DELETED IN LUNG AND ESOPHAGEAL CANCER 1"/>
    <property type="match status" value="1"/>
</dbReference>
<feature type="region of interest" description="Disordered" evidence="2">
    <location>
        <begin position="5602"/>
        <end position="5661"/>
    </location>
</feature>
<feature type="compositionally biased region" description="Low complexity" evidence="2">
    <location>
        <begin position="5603"/>
        <end position="5614"/>
    </location>
</feature>
<dbReference type="GO" id="GO:0003341">
    <property type="term" value="P:cilium movement"/>
    <property type="evidence" value="ECO:0007669"/>
    <property type="project" value="TreeGrafter"/>
</dbReference>
<dbReference type="GO" id="GO:1904158">
    <property type="term" value="P:axonemal central apparatus assembly"/>
    <property type="evidence" value="ECO:0007669"/>
    <property type="project" value="TreeGrafter"/>
</dbReference>
<dbReference type="PANTHER" id="PTHR23053:SF0">
    <property type="entry name" value="HYDROCEPHALUS-INDUCING PROTEIN HOMOLOG"/>
    <property type="match status" value="1"/>
</dbReference>
<feature type="compositionally biased region" description="Basic and acidic residues" evidence="2">
    <location>
        <begin position="5634"/>
        <end position="5661"/>
    </location>
</feature>
<dbReference type="VEuPathDB" id="PlasmoDB:PBANKA_1308000"/>
<keyword evidence="1" id="KW-0175">Coiled coil</keyword>
<evidence type="ECO:0000313" key="3">
    <source>
        <dbReference type="EMBL" id="CXI89467.1"/>
    </source>
</evidence>
<evidence type="ECO:0000256" key="1">
    <source>
        <dbReference type="SAM" id="Coils"/>
    </source>
</evidence>
<evidence type="ECO:0000256" key="2">
    <source>
        <dbReference type="SAM" id="MobiDB-lite"/>
    </source>
</evidence>
<accession>A0A113SHR2</accession>
<sequence>MNNFNILSENNNNVEKYEHNNNNLNFDDDDDFYFIKPSEFIQNRRKTLEDFIKNKNDNIIKKNNIKDNITCSYFEVIPNIVSFTSYSPFNKYETVVSLKNIDGNAKSIRFELENNDTFKVSYVSDIKKKVAPGMLFTFKIMFYPRSCDNYNYNLKIYSENKLLILPIRCVNDEIILDVQDEIIINDTPIYIKGEKIITIKNIGKYDNKFEATVNPPFYVNSCIHELKNGEIEDIKIVFLPVENKIYEDYIIFSYENGVRTYTKIQGKGIIANVAINNKEIISDDIYINETKEINIFIKNMSFFLLNWKIINYRVYEYRYSTLSEDITQVNFEEKDIIIDKTFISDKDLIDENIIEKGLYIKEENEEYDNYNSDYSNNTSKYKDEYHSMEIESMLSSDGNVDIITSCENEENGETDETKYRSDENSEFFFKKDEPCYYEQSDNSLCSYNNKRKLKEFLNIYPKYGKLYNDTNTTMNISFSPYFASFYKIDIYLYIKGYKKREKISVYLKSVTPNIIIPNNIQNVNKILINTYKEILFELINDSEYSAPIKIEKEDDYYNEFLIQLNEFEIPKKSKHLLKIIYMPKISGSNKKKFIIHKKYTNVKNDLYISSECILPDISFDEETINFNTISHSFEYTKAFNIINNSELSLHYSLNIPEEFKNEIKIIEADSILKSFEKKQILIKFCPKHIKTYNCNIQLFLYEIQKYKKVISFYAICEKAEIICEPSLINIESMIIDKNYKEEVKIINKSENVDAMYELFIDEKINEICNIDVSQKTGIIERNKFKFIDINIESKIIGYILIVIKIKISGYDDFLFLNIKALSTCPTIKIIPNIIDFKKCACLDIKEKTIEIKNESPIRTFINLSNESSIFNYSENNFFIESNESFFVNVYAKCLETIQYNDVLNVNVHKKENIMIPLKAQGIGSPILISEKCIIFDEVHTNKKNYRELIIFNKGMNERSICLAFESEKNRTKKSENTEIFDISPRNLTIKGCSEIVCIISGYNNREEKCEDTLYIYEDFVNKKKSSNNLKKIKILAKFVDPVVEISEIEKFFFDFDDQKKFEKRKTSTIQEEKKCKSKILDDLDEMDKCENDGNEMKNNNTKIVYMKDLNKLMQEVEIKNQQNAIVKFVLSTKVPFYVESDVIELKSKEKKKIPIYFDIDVMNTKINNVYEEYLIVNFFENGKRQKYELFGETIYPNIIMNKNFIDFQYILKNLFAQETVEIKNVCNFKVYFKWFFEENNLYEGFRNVFMVNPSRGHLLPFEKKLITITYNSINDNYYNVNMLCSVKNGPVYSLKLIAGYSDIKYTINKKELNFNSHYKAITEDIITIHNTGKIKLYIEIIYSIKFPSLLYTNVNNFFIEPHNSKDIVFYFTAGIPSNITENILIKICNFEEINIKLNSYIFYSILDLNVHDKFDGISNKTEYGKICSENLLEDNKEYEITYDYNKKDDYLKKIEKLMNNNSVLFEGPACYYENQKKLLIKKLKKLYLNIFLSHKKNIQEILDIYYSRTNENEEIQNANIGNMEANYIDKDNSDIQGAKETHKIKLDFQNDKLNSKNIQTNDEVNNSDGNQLSLSNVSKHRYEIITILKKYCSKNPVDSIFFDLLKSFICSPKNDSYILDTFSKMKELVNYEKLYCHSYLSNESILKYLKRVILETNVELKEYYLDGGKLIINEEKEYVINIKNISNDKINLNYNLKECENNDIILVNYPSEINKNDSAHFKIKIKKNSLEEKSFIEKVYIYLNDNNYYTVNVKFDYVVPDIMLYYNQIRFEEIEVKRCLCKINRLINTKNVNIKFKIKNITFYNKKLEYCHLKKKTQIFIAPTKGIIKNNSFLDIKIFFEPSKVYKNAKVCVEIFIYHSNIVKTLDIYLNSINDNIVVNPHEITIKPILLNSGYIYENIKIKNLNNYSKNLHIYKIDNYYKYLESFIYDILVIHNHIYIEKNDDKELFYTNLIYYLIEIYREKIDKIKKCSKIEINGTTEDSRNCGIEEDKNEKLKISSKKEVLYDAEKNEEKQKIVLQNELTTDNQNVGKLEKIKKDKKTKEKNSKKANKKKNEKTTHLNETKDIDMLVNLFSGKKYDSNELIIDTEDEEKSIKILENKIMILEKIIIKNQVKYNYFEEYLKIIKRKKKKVIVKNNYLVICPKYINHTKFGRHLLNMDNLNYSKMENEKGEKNKYDNKILTINKIIKWCNEIYEKYNYPTDVKNYFIKYVIYEQNCNNPVIKNRIKVLDQFASDNRKIKGDRKSSISKENNIIKYYISEELNVLEKTNDEENGVKKTINSYITKINDIGNIDNIENEKTNPDFENSKINDKKTNKKLINIDKNTLKRKLNVSAVKSKIDNKHTSLISNKGKTNNNKYMNITKEQNESMNNNGEKTVFNKYNLKYKLKYLNYFYQFSLLHDEMFINDLKYFLKITGSDTKKQKKNENNTKKKSISLDLFENILKKMLLSPFYIDDVVFFFKKNNYINLDMFFKAFLKTFDGNIHIIYLNPLESYEIFFSNMPNYKEIEKNENNLKSTTELKKREGETNHQAKEKKKYNNEIGDNKINNLNDGGKIKFFYENLLKKYQIKIEQKLKEKETLEKIIEILYIDVNISDETSILSNLNSNEKQKIRNSKVPTNILLKDHSEKLYYKEVEKDGLSQTKELSSYKLQKCLKKNEQKYFEENDEITYNTYVDDAECLEEVENIQCLIVEKLYKSLLIFQKEKKYKMSKQILNYLTVLCIKRNEGIANQIIKYNKKVSKINNYIKNGRYMDCLSFYKELKNILLNLIKEYSKKYNNILPDSFENVEEDNFMDLLTNKNNNDNSINKEINKKEGKNKFLKQFKIKISENFIEDLCKDEINLKTSDKNSSNTSILSNEIKMDEKNNINTKYEKNMNEKIIDEQIVKVKDSLDINCNKIYKIDNQNNGGKEGNTRTIINTNNELIKCVCQEFFQMNFTFFFINDEINFRKKNILKDISNFIQYNDVKTSAYFFDISEPQIYDTFNLRNFIQSKKKLERYEMELYIDKDGEEKLNEKKKTNFREDQGYISRSVLNEVKHYIKGKSKKEETTGKVDYNNVEKGESINKGEKNNIKTTEKIKHNEENEKKNKINSVKSVGIEKNMINKKRKTGIKYADKKNKIIIQNSNENPFIEESYDETLEKNKYEIKDEYDYIFYNLSNFQNSIELIDNKKNDKGQSVIEFLQIDTSYDQKDEIRYKNITNIMLEKNNCTEMYVKINTCKIVNIKKKICLIDILGNYIFLNIYIIIDKPKIYSNPYFIFGNNVSINNMKNNCFIISKNLYNFDKVLIGKKLSAFNDIIDLELCDENKEYLNEFLRKFEGMQLSKFNLRKNKKENAIMPSINNNERGFGQLKHNSSNIDIYKHLFKHFQVMNLFNSSHFDCFVELSFENMKYAGENDKNEISYININCSDSNNIENYLVHNDFYVYPRRFSIPSKKYKKIIILFLPKTYCFFEEKLLLYIYSISGKINRNNVKEKEVILKNDKSDMLKDKTKHGSLLSTNDNGIKNYISMYNKQNDNYLYDVFSLVLKGEGIKCNLEIEQNYLNFHKILLKSIQKKTTYIKNNSYCDISWFIDPNDLKDDDLFLHINPMKGKLSPNEKSMLTATINTNNANVIKKDIKINYVEKEKKIDKKRKKNNNMVYFVPLKIEAEICKSFSQISYEIVENKKDNQADILEESQKCSDDEYGARMIERYKRASIFNNISFLKSKYSQSNNKETEDVIKASDINLKYVKVNEAKICLFKIKNTGKVKISFFVEINENNFLNFAYIDKISDTINSNETKIIKLKLKSSKKIKFEKFPLVIHIYDIENNYLHQSYKYLLSVNFDYNYFRIIPSVINYDVVEIKKEEKKIFKIINDGYFDFKYDIKLIKFKIKNKENDKIIKQNYFEEQKKENRQNKADVSPFTIFPINGIVKSKEEQTVTVLFNSSEENYYKYIYFVEIDNVLLDVKKTVKNVNHKKNNGEQNKYNGIMQILASSVKPSISCDIKNIFEEVLVLKNVENCNNFLGQFLSKNSYYNIDENTLYYKYSYVNEPNNERIKISNISNVNAYTKIELKEIDRLNDGTNDSNNKGNDGKKYIQKHQMEKRKNSSFGHGKQPIQHYLRIDDSNFVKSKWNFTQFIESSHNNSNVLDYVTIEQNKISIFQTSTVLTRYQHKYVDICFYSNQIACKKYIVNIYLVNSENRLCFSFYINVEFFLPSINLIMPISLLRQQRDDKIIDLGNIHINSIISFKVKLKNSYKYPAFVKVFFTSLNTSLECIDNKGKSENGSNIKKGKEILYNKQENNLESNKCMILDEENNEDNREQLNRTEQLKDEDNFNKIDDNVKINSESSDLKIKNKKKVETNDKKLTKERSKESHLEDREMIYNDMCIPSKKDIYNISNNYCLFNNITDNILVMNKNNVTYFDYNNVKTDIIYKNKKIKKQMVNIGYLYYIGNRNYVLKENDVAYFKIKIDKKKIKNEIKNKKMKKIEANNNLNGVKHERTEENNDKEKNMKEAYNHKSTMENCLIGCLGEKGILGSISINVLHNNYEFYNLKFLGNIIESKNYWNLEKLKNGMKNVYKNDNIYIFKKHINFDLIPIKYNNLFKIFYINENDYSLYFNIELDKKMKNFFKIEPLNGLIPANSSFIFYLHIDIKESVNLVKKEISCKFSLTPFNIKEKKNSKIKESTEVFDDSLYISLVSEEIKVSYNKKKIFFKNITYFNYSQNELVLENLSNVKLFAELNIIPLDESDDITNVYSFTSFKEKDIISLLKKKKGNVFCSLNENKENEINYVDSLTLDNKETINIKKDLEIAEKQKSLDCDKNFNATNCIENENENKPIHEFYLTRYGFNATDLGDDATIGKIRPIEPIRNKNKIIKKFISINGKCKKSIYIYFFHYIYKKKIDAFLHIKIKYYNEIKIPINVSFDNYGESDVLLLTDFMSNENFNKISSFSRQKEQNNKLLIINRGILNKNHRFLYILNLSNKSYEYFFEKCNERDEHGAKTSDEYLYTKKYMIDGYKTNSRNSNNIECVNSRGVIKEDNVCPIKFLFSIFNSNNYKGDYNFYLNDKIIKKIGFEMKIIEPLVFFNTSSMHINNLIVGKLYCFIFYIINFDLMDINFEFDKNSYNSFNNKKETIKIIPFKGVIKSCYRKNKCLFKHINKYNHNLGHDEYNNKDELNEEISTSYNSNDISNISRENNYNENFFSYYNIKNNEIKTKKDKIKLKVKMNYLRRENNNINNDHSDTHSSFTSSEMSIVSSDFNCNILNKEKKRYINNNDDDIENRLVLHKQEISGIPNKCGLENMEYIDRHSEYNSESSIYFSDYDIENSMDNDDHNKDTNFLVDYYLKNVDAKYREKFKKEIKDKYLGKGKYKKIKLLFKPHLEQFYNFNLLCKVNAKEEPITLNFKMQVSKININCYINTFDNEQIHLNLEDLISNGERKRTKQMKNTTDDKIIVYSTLDFKEILVGKKRVSNIIIENLGDFDIVYKYHIQKKDDYVSIKYNSNYIKKNSSPFILSVEYKPRFAETYENYLILNIGDYYLLNFKICAVSTNLLINFSFHNYDFGNVILFPNVCKNKKNMNEIMPKENFCNENFSSSNSSMSYIISTYKNNKKKLKKEKAKDASTLNWNGNENQQTNNEFKKVSPKKQKAKKKHIIDKKKEKMDNKYNEEADKNESKECEETKARENTTKFPKMDKYHKDVKKAKDTQKEHTNKNDTLEKADKICNFNDIKKEKKNGIFNNAMEDIKNIDDENEFIYNDINVLSEEKENINSSQAKLIISNNSDEDCYIEYELNECYLKILSINKRIHLKKKSKITILILFSPNEEKTYNYKIPFKIVSDVIKTIYISFTGTASNFKLPFSCNNSNEINFKDVQVDKECISKFTLCNKNLEDISFNILNYKYLKRNYLYFPNFDNNVFHSLKKREKRTFEIRFCPEKYINTYMPLYLNISYKDKTIPYSLTSIKLNSVCYKVILKECMLTFNKMEDNFGDPKESGEGDAINSDKIFRTEVNLDNNQLDEIKEKLFKYHKNKNNIKSRKIELHNIGDMNAQFLVNCPEKYNKYLFLYPKKGIIFSFNLIRIYMFIDMDLVDKDLYINEIFIELFPKFNEINSKLFLNIFINSYSNMIQNKIMYMNRLTAKAELTNTPNDKKTKNLDIYKIKETRTNENVDDYKDSAEDCNMEKNINVFSLKNETIITFLTDIRRKICKTIDIYNETESNFKIKYNFLSNEHNFFSVIPLKDSIKANDSGSLQIMYHPLFVQKKNKHTNNYHNTLCVKYLKYSKKIHHISKLIVYYPKDVIKNYTLLGYSDNISYEEQVTYKLNSKTLNNASIKIKNWINENQKLLISYHGCDKNLNPANNDMLFFYIQNTLYLNTNEEKSLPFKLISLKEGMYYIMLVFSNDKYEDVYKILLHFEIVKSDYISTKIINSNKKEILKETIFIYNPLDENVKVDALIDYKYVFFDKSIILEKKKNNSINLYFCIVKNESSRNVIISFNNKLIGKYNFKFILNININDFEETFYFNTDLGSTQINEISFKNVCNRKINYDVIIEDYDEKNKSSKEIFQCTEKTISMKSIDTDTFLKNPDSNVLFDKINLNIIYNPPDIKTNKYILKLTSKEGIVYKSLLIGRTGFPKPRGPIFCSSQKTTFISFTNPFFQMKEFFIKADEQFIVSFEKIKIEGRKTEKIPIKCTATNAISGKLVIKSEDGVAWMYYLTGQ</sequence>
<feature type="region of interest" description="Disordered" evidence="2">
    <location>
        <begin position="2034"/>
        <end position="2061"/>
    </location>
</feature>
<reference evidence="3 4" key="1">
    <citation type="submission" date="2016-02" db="EMBL/GenBank/DDBJ databases">
        <authorList>
            <consortium name="Pathogen Informatics"/>
        </authorList>
    </citation>
    <scope>NUCLEOTIDE SEQUENCE [LARGE SCALE GENOMIC DNA]</scope>
    <source>
        <strain evidence="3 4">K173</strain>
    </source>
</reference>